<proteinExistence type="predicted"/>
<dbReference type="OrthoDB" id="2840473at2759"/>
<evidence type="ECO:0000313" key="2">
    <source>
        <dbReference type="Proteomes" id="UP000027222"/>
    </source>
</evidence>
<protein>
    <submittedName>
        <fullName evidence="1">Uncharacterized protein</fullName>
    </submittedName>
</protein>
<dbReference type="Gene3D" id="3.60.10.10">
    <property type="entry name" value="Endonuclease/exonuclease/phosphatase"/>
    <property type="match status" value="1"/>
</dbReference>
<sequence length="102" mass="11929">MKPEIYDIALIQEPYIDHLGRSRANQHWIVVYPPPHNEEPSRTRSIILVNRRIATNSWTQIEVDSFDITGIQLHGEFGTLRIYNVYNDCKHNDSLTVLTNRL</sequence>
<reference evidence="2" key="1">
    <citation type="journal article" date="2014" name="Proc. Natl. Acad. Sci. U.S.A.">
        <title>Extensive sampling of basidiomycete genomes demonstrates inadequacy of the white-rot/brown-rot paradigm for wood decay fungi.</title>
        <authorList>
            <person name="Riley R."/>
            <person name="Salamov A.A."/>
            <person name="Brown D.W."/>
            <person name="Nagy L.G."/>
            <person name="Floudas D."/>
            <person name="Held B.W."/>
            <person name="Levasseur A."/>
            <person name="Lombard V."/>
            <person name="Morin E."/>
            <person name="Otillar R."/>
            <person name="Lindquist E.A."/>
            <person name="Sun H."/>
            <person name="LaButti K.M."/>
            <person name="Schmutz J."/>
            <person name="Jabbour D."/>
            <person name="Luo H."/>
            <person name="Baker S.E."/>
            <person name="Pisabarro A.G."/>
            <person name="Walton J.D."/>
            <person name="Blanchette R.A."/>
            <person name="Henrissat B."/>
            <person name="Martin F."/>
            <person name="Cullen D."/>
            <person name="Hibbett D.S."/>
            <person name="Grigoriev I.V."/>
        </authorList>
    </citation>
    <scope>NUCLEOTIDE SEQUENCE [LARGE SCALE GENOMIC DNA]</scope>
    <source>
        <strain evidence="2">CBS 339.88</strain>
    </source>
</reference>
<dbReference type="HOGENOM" id="CLU_159031_1_0_1"/>
<dbReference type="STRING" id="685588.A0A067SGP9"/>
<dbReference type="InterPro" id="IPR036691">
    <property type="entry name" value="Endo/exonu/phosph_ase_sf"/>
</dbReference>
<accession>A0A067SGP9</accession>
<organism evidence="1 2">
    <name type="scientific">Galerina marginata (strain CBS 339.88)</name>
    <dbReference type="NCBI Taxonomy" id="685588"/>
    <lineage>
        <taxon>Eukaryota</taxon>
        <taxon>Fungi</taxon>
        <taxon>Dikarya</taxon>
        <taxon>Basidiomycota</taxon>
        <taxon>Agaricomycotina</taxon>
        <taxon>Agaricomycetes</taxon>
        <taxon>Agaricomycetidae</taxon>
        <taxon>Agaricales</taxon>
        <taxon>Agaricineae</taxon>
        <taxon>Strophariaceae</taxon>
        <taxon>Galerina</taxon>
    </lineage>
</organism>
<name>A0A067SGP9_GALM3</name>
<gene>
    <name evidence="1" type="ORF">GALMADRAFT_81370</name>
</gene>
<feature type="non-terminal residue" evidence="1">
    <location>
        <position position="102"/>
    </location>
</feature>
<evidence type="ECO:0000313" key="1">
    <source>
        <dbReference type="EMBL" id="KDR65913.1"/>
    </source>
</evidence>
<dbReference type="Proteomes" id="UP000027222">
    <property type="component" value="Unassembled WGS sequence"/>
</dbReference>
<dbReference type="EMBL" id="KL142430">
    <property type="protein sequence ID" value="KDR65913.1"/>
    <property type="molecule type" value="Genomic_DNA"/>
</dbReference>
<keyword evidence="2" id="KW-1185">Reference proteome</keyword>
<dbReference type="AlphaFoldDB" id="A0A067SGP9"/>
<dbReference type="SUPFAM" id="SSF56219">
    <property type="entry name" value="DNase I-like"/>
    <property type="match status" value="1"/>
</dbReference>